<feature type="compositionally biased region" description="Polar residues" evidence="2">
    <location>
        <begin position="73"/>
        <end position="83"/>
    </location>
</feature>
<feature type="coiled-coil region" evidence="1">
    <location>
        <begin position="1014"/>
        <end position="1097"/>
    </location>
</feature>
<feature type="region of interest" description="Disordered" evidence="2">
    <location>
        <begin position="387"/>
        <end position="411"/>
    </location>
</feature>
<feature type="region of interest" description="Disordered" evidence="2">
    <location>
        <begin position="1"/>
        <end position="24"/>
    </location>
</feature>
<dbReference type="EMBL" id="JABWUV010000017">
    <property type="protein sequence ID" value="KAF6297011.1"/>
    <property type="molecule type" value="Genomic_DNA"/>
</dbReference>
<keyword evidence="1" id="KW-0175">Coiled coil</keyword>
<dbReference type="GO" id="GO:0051988">
    <property type="term" value="P:regulation of attachment of spindle microtubules to kinetochore"/>
    <property type="evidence" value="ECO:0007669"/>
    <property type="project" value="InterPro"/>
</dbReference>
<accession>A0A7J7T8J1</accession>
<dbReference type="PANTHER" id="PTHR15347:SF1">
    <property type="entry name" value="SPERM-ASSOCIATED ANTIGEN 5"/>
    <property type="match status" value="1"/>
</dbReference>
<evidence type="ECO:0000313" key="3">
    <source>
        <dbReference type="EMBL" id="KAF6297011.1"/>
    </source>
</evidence>
<sequence length="1198" mass="134433">MWRVKELSLSPSPQPGEPPVRTPLRELNLQPEALTSSAKGPGICYSLTPSLCKLGLQEGSNSSSPLDFENAKMTDSPSEQFSHPSKWLEACQHESDEQPLNLIPQNNSTPKTSEEAVDPVENNAVKTMVLVPSAEGQQQDITLGAHLNTIAETDRFSLDEPLRPGDLLRNGVEPCMKDSFSEVVPAMPEKLTFQDPPAHLLEHPPNPCSEQQLPCSKESPRDSKTETVPGDLVSSESNAFLPSSMLCLPPSTAFPADFPVSHVDSGQDIVERRAIEEREVSFSILPEEAELRDQTLVSDTQDIPSTCLTPNPGEMESQAAPGPAVEDAGRILISDTGPWMSPLAWLEKGVNTSVVLENLRQSLSLPSALQDAAAGTAPFSTCSVGTWFTPPAPPQEKSTNTSQTGLLGTEDSASEREHLLWGNHPPDLTALSRHDLEDNLMNSLLILEVLSRPLRNWKSQLTAPHPEVQDSSTQTDTTDTSRSGINKKLEHLHGNREIGQTLQQTRNVMQSWVLVSKELISLLYLSLLHLEEDKTTVSQESRRTETLVSCCFDVLKKLRARLQSLKTEREEAKHGEEMALRGKDAAESVLEAFCAHASQRISQLQQNLASMGEFRGLLKETQTQLVGFHTEQEEVAQETASFISILQQDWISMQQDYITWTALLSRSRELTEKLTAKSRQTLQERDAAVEEKQQVSRELEQVSAQLEDCKGQIEQLELENSRLATDLRAQLQMLASMQSQLQELQSQHAHCTQDLAMKDELLCQLTQSNEKQAAQWQKEEMTLKHIQAELQQQHAVLAKEVQDLKETLEFADQENQVAHLELGQVECQLKSTLEVLRERSLQCEDLKDTVENLKAKLASTIAENQEKDLEKTRQYSQELRVLTEQLQSLTFFLHTKLKETAEPETLLKSTACASAQEHPLSTDSTFLGSILTAMADKEPESAPVALLGSDKSAFTRVASMVSPQPTETPGMEKSLEEMSTMTLELQSLCSLLQESKEEAVRTLQRKICDLQARLQAQEEQHQEAQKAKEADIEKLNQALCLRYKNEKELQEVIQQQNEKILEQIDKSGELISLREEVTQLTRSLRRAETETKVLQETLAGQLDPSCQPMATNWIQEKVWLSQEVDKLRVMFLEMKNEKEKLMVKFQSHRNILEENLRRSDKELKKLDDIVQHIYETLLSIPEVVRGCKELQELLEFLS</sequence>
<feature type="compositionally biased region" description="Pro residues" evidence="2">
    <location>
        <begin position="12"/>
        <end position="21"/>
    </location>
</feature>
<feature type="coiled-coil region" evidence="1">
    <location>
        <begin position="685"/>
        <end position="754"/>
    </location>
</feature>
<gene>
    <name evidence="3" type="ORF">mMyoMyo1_018186</name>
</gene>
<feature type="region of interest" description="Disordered" evidence="2">
    <location>
        <begin position="196"/>
        <end position="234"/>
    </location>
</feature>
<evidence type="ECO:0000256" key="2">
    <source>
        <dbReference type="SAM" id="MobiDB-lite"/>
    </source>
</evidence>
<feature type="region of interest" description="Disordered" evidence="2">
    <location>
        <begin position="461"/>
        <end position="484"/>
    </location>
</feature>
<dbReference type="PANTHER" id="PTHR15347">
    <property type="entry name" value="SPERM-ASSOCIATED ANTIGEN 5"/>
    <property type="match status" value="1"/>
</dbReference>
<dbReference type="InterPro" id="IPR028728">
    <property type="entry name" value="Astrin"/>
</dbReference>
<feature type="coiled-coil region" evidence="1">
    <location>
        <begin position="787"/>
        <end position="870"/>
    </location>
</feature>
<keyword evidence="4" id="KW-1185">Reference proteome</keyword>
<dbReference type="GO" id="GO:0051301">
    <property type="term" value="P:cell division"/>
    <property type="evidence" value="ECO:0007669"/>
    <property type="project" value="InterPro"/>
</dbReference>
<reference evidence="3 4" key="1">
    <citation type="journal article" date="2020" name="Nature">
        <title>Six reference-quality genomes reveal evolution of bat adaptations.</title>
        <authorList>
            <person name="Jebb D."/>
            <person name="Huang Z."/>
            <person name="Pippel M."/>
            <person name="Hughes G.M."/>
            <person name="Lavrichenko K."/>
            <person name="Devanna P."/>
            <person name="Winkler S."/>
            <person name="Jermiin L.S."/>
            <person name="Skirmuntt E.C."/>
            <person name="Katzourakis A."/>
            <person name="Burkitt-Gray L."/>
            <person name="Ray D.A."/>
            <person name="Sullivan K.A.M."/>
            <person name="Roscito J.G."/>
            <person name="Kirilenko B.M."/>
            <person name="Davalos L.M."/>
            <person name="Corthals A.P."/>
            <person name="Power M.L."/>
            <person name="Jones G."/>
            <person name="Ransome R.D."/>
            <person name="Dechmann D.K.N."/>
            <person name="Locatelli A.G."/>
            <person name="Puechmaille S.J."/>
            <person name="Fedrigo O."/>
            <person name="Jarvis E.D."/>
            <person name="Hiller M."/>
            <person name="Vernes S.C."/>
            <person name="Myers E.W."/>
            <person name="Teeling E.C."/>
        </authorList>
    </citation>
    <scope>NUCLEOTIDE SEQUENCE [LARGE SCALE GENOMIC DNA]</scope>
    <source>
        <strain evidence="3">MMyoMyo1</strain>
        <tissue evidence="3">Flight muscle</tissue>
    </source>
</reference>
<proteinExistence type="predicted"/>
<feature type="compositionally biased region" description="Polar residues" evidence="2">
    <location>
        <begin position="396"/>
        <end position="406"/>
    </location>
</feature>
<dbReference type="VEuPathDB" id="HostDB:GeneID_118671829"/>
<evidence type="ECO:0000313" key="4">
    <source>
        <dbReference type="Proteomes" id="UP000527355"/>
    </source>
</evidence>
<feature type="compositionally biased region" description="Low complexity" evidence="2">
    <location>
        <begin position="469"/>
        <end position="481"/>
    </location>
</feature>
<protein>
    <submittedName>
        <fullName evidence="3">Sperm associated antigen 5</fullName>
    </submittedName>
</protein>
<feature type="region of interest" description="Disordered" evidence="2">
    <location>
        <begin position="58"/>
        <end position="84"/>
    </location>
</feature>
<dbReference type="Proteomes" id="UP000527355">
    <property type="component" value="Unassembled WGS sequence"/>
</dbReference>
<dbReference type="AlphaFoldDB" id="A0A7J7T8J1"/>
<comment type="caution">
    <text evidence="3">The sequence shown here is derived from an EMBL/GenBank/DDBJ whole genome shotgun (WGS) entry which is preliminary data.</text>
</comment>
<organism evidence="3 4">
    <name type="scientific">Myotis myotis</name>
    <name type="common">Greater mouse-eared bat</name>
    <name type="synonym">Vespertilio myotis</name>
    <dbReference type="NCBI Taxonomy" id="51298"/>
    <lineage>
        <taxon>Eukaryota</taxon>
        <taxon>Metazoa</taxon>
        <taxon>Chordata</taxon>
        <taxon>Craniata</taxon>
        <taxon>Vertebrata</taxon>
        <taxon>Euteleostomi</taxon>
        <taxon>Mammalia</taxon>
        <taxon>Eutheria</taxon>
        <taxon>Laurasiatheria</taxon>
        <taxon>Chiroptera</taxon>
        <taxon>Yangochiroptera</taxon>
        <taxon>Vespertilionidae</taxon>
        <taxon>Myotis</taxon>
    </lineage>
</organism>
<evidence type="ECO:0000256" key="1">
    <source>
        <dbReference type="SAM" id="Coils"/>
    </source>
</evidence>
<name>A0A7J7T8J1_MYOMY</name>